<evidence type="ECO:0008006" key="4">
    <source>
        <dbReference type="Google" id="ProtNLM"/>
    </source>
</evidence>
<organism evidence="2 3">
    <name type="scientific">Cryptococcus depauperatus CBS 7841</name>
    <dbReference type="NCBI Taxonomy" id="1295531"/>
    <lineage>
        <taxon>Eukaryota</taxon>
        <taxon>Fungi</taxon>
        <taxon>Dikarya</taxon>
        <taxon>Basidiomycota</taxon>
        <taxon>Agaricomycotina</taxon>
        <taxon>Tremellomycetes</taxon>
        <taxon>Tremellales</taxon>
        <taxon>Cryptococcaceae</taxon>
        <taxon>Cryptococcus</taxon>
    </lineage>
</organism>
<protein>
    <recommendedName>
        <fullName evidence="4">VWFA domain-containing protein</fullName>
    </recommendedName>
</protein>
<reference evidence="2" key="1">
    <citation type="submission" date="2016-06" db="EMBL/GenBank/DDBJ databases">
        <authorList>
            <person name="Cuomo C."/>
            <person name="Litvintseva A."/>
            <person name="Heitman J."/>
            <person name="Chen Y."/>
            <person name="Sun S."/>
            <person name="Springer D."/>
            <person name="Dromer F."/>
            <person name="Young S."/>
            <person name="Zeng Q."/>
            <person name="Chapman S."/>
            <person name="Gujja S."/>
            <person name="Saif S."/>
            <person name="Birren B."/>
        </authorList>
    </citation>
    <scope>NUCLEOTIDE SEQUENCE</scope>
    <source>
        <strain evidence="2">CBS 7841</strain>
    </source>
</reference>
<dbReference type="Proteomes" id="UP000094043">
    <property type="component" value="Chromosome 3"/>
</dbReference>
<reference evidence="2" key="2">
    <citation type="journal article" date="2022" name="Elife">
        <title>Obligate sexual reproduction of a homothallic fungus closely related to the Cryptococcus pathogenic species complex.</title>
        <authorList>
            <person name="Passer A.R."/>
            <person name="Clancey S.A."/>
            <person name="Shea T."/>
            <person name="David-Palma M."/>
            <person name="Averette A.F."/>
            <person name="Boekhout T."/>
            <person name="Porcel B.M."/>
            <person name="Nowrousian M."/>
            <person name="Cuomo C.A."/>
            <person name="Sun S."/>
            <person name="Heitman J."/>
            <person name="Coelho M.A."/>
        </authorList>
    </citation>
    <scope>NUCLEOTIDE SEQUENCE</scope>
    <source>
        <strain evidence="2">CBS 7841</strain>
    </source>
</reference>
<feature type="region of interest" description="Disordered" evidence="1">
    <location>
        <begin position="28"/>
        <end position="63"/>
    </location>
</feature>
<sequence length="251" mass="26782">MGLTSTLIGAGASTGAAYYMNNANKPQGQTGGYGQQQQPGQQAQYGQQYGQPPPQYAGQQQPAYGQYGQQSGAVWATGAAAGAVATYYGSQPGGQIQGGAGYGNVADPQYLTHVLQQCVHDQRLSAFYPPGSIEPIARRVAQSGAVNRIAHEWKLPMDLATELAKLALFDVILYVDDSGSMAFENGGERIEDLKLILSRVAYATSLFDHDGISVRLMNSSVEGNQIRTEQEALHLVSQVRFAGMSDSAYTH</sequence>
<dbReference type="RefSeq" id="XP_066068487.1">
    <property type="nucleotide sequence ID" value="XM_066212390.1"/>
</dbReference>
<evidence type="ECO:0000313" key="2">
    <source>
        <dbReference type="EMBL" id="WVN87787.1"/>
    </source>
</evidence>
<dbReference type="KEGG" id="cdep:91087193"/>
<reference evidence="2" key="3">
    <citation type="submission" date="2024-01" db="EMBL/GenBank/DDBJ databases">
        <authorList>
            <person name="Coelho M.A."/>
            <person name="David-Palma M."/>
            <person name="Shea T."/>
            <person name="Sun S."/>
            <person name="Cuomo C.A."/>
            <person name="Heitman J."/>
        </authorList>
    </citation>
    <scope>NUCLEOTIDE SEQUENCE</scope>
    <source>
        <strain evidence="2">CBS 7841</strain>
    </source>
</reference>
<accession>A0AAJ8JSR3</accession>
<evidence type="ECO:0000256" key="1">
    <source>
        <dbReference type="SAM" id="MobiDB-lite"/>
    </source>
</evidence>
<gene>
    <name evidence="2" type="ORF">L203_102982</name>
</gene>
<dbReference type="PANTHER" id="PTHR34706">
    <property type="entry name" value="SLR1338 PROTEIN"/>
    <property type="match status" value="1"/>
</dbReference>
<dbReference type="AlphaFoldDB" id="A0AAJ8JSR3"/>
<dbReference type="GeneID" id="91087193"/>
<evidence type="ECO:0000313" key="3">
    <source>
        <dbReference type="Proteomes" id="UP000094043"/>
    </source>
</evidence>
<dbReference type="EMBL" id="CP143786">
    <property type="protein sequence ID" value="WVN87787.1"/>
    <property type="molecule type" value="Genomic_DNA"/>
</dbReference>
<dbReference type="PANTHER" id="PTHR34706:SF2">
    <property type="entry name" value="RFEF"/>
    <property type="match status" value="1"/>
</dbReference>
<feature type="compositionally biased region" description="Low complexity" evidence="1">
    <location>
        <begin position="35"/>
        <end position="63"/>
    </location>
</feature>
<name>A0AAJ8JSR3_9TREE</name>
<keyword evidence="3" id="KW-1185">Reference proteome</keyword>
<proteinExistence type="predicted"/>